<proteinExistence type="inferred from homology"/>
<evidence type="ECO:0000256" key="3">
    <source>
        <dbReference type="ARBA" id="ARBA00023002"/>
    </source>
</evidence>
<evidence type="ECO:0000259" key="4">
    <source>
        <dbReference type="Pfam" id="PF05368"/>
    </source>
</evidence>
<comment type="caution">
    <text evidence="5">The sequence shown here is derived from an EMBL/GenBank/DDBJ whole genome shotgun (WGS) entry which is preliminary data.</text>
</comment>
<dbReference type="InterPro" id="IPR051609">
    <property type="entry name" value="NmrA/Isoflavone_reductase-like"/>
</dbReference>
<dbReference type="GO" id="GO:0016491">
    <property type="term" value="F:oxidoreductase activity"/>
    <property type="evidence" value="ECO:0007669"/>
    <property type="project" value="UniProtKB-KW"/>
</dbReference>
<dbReference type="EMBL" id="JAULSV010000003">
    <property type="protein sequence ID" value="KAK0647978.1"/>
    <property type="molecule type" value="Genomic_DNA"/>
</dbReference>
<reference evidence="5" key="1">
    <citation type="submission" date="2023-06" db="EMBL/GenBank/DDBJ databases">
        <title>Genome-scale phylogeny and comparative genomics of the fungal order Sordariales.</title>
        <authorList>
            <consortium name="Lawrence Berkeley National Laboratory"/>
            <person name="Hensen N."/>
            <person name="Bonometti L."/>
            <person name="Westerberg I."/>
            <person name="Brannstrom I.O."/>
            <person name="Guillou S."/>
            <person name="Cros-Aarteil S."/>
            <person name="Calhoun S."/>
            <person name="Haridas S."/>
            <person name="Kuo A."/>
            <person name="Mondo S."/>
            <person name="Pangilinan J."/>
            <person name="Riley R."/>
            <person name="Labutti K."/>
            <person name="Andreopoulos B."/>
            <person name="Lipzen A."/>
            <person name="Chen C."/>
            <person name="Yanf M."/>
            <person name="Daum C."/>
            <person name="Ng V."/>
            <person name="Clum A."/>
            <person name="Steindorff A."/>
            <person name="Ohm R."/>
            <person name="Martin F."/>
            <person name="Silar P."/>
            <person name="Natvig D."/>
            <person name="Lalanne C."/>
            <person name="Gautier V."/>
            <person name="Ament-Velasquez S.L."/>
            <person name="Kruys A."/>
            <person name="Hutchinson M.I."/>
            <person name="Powell A.J."/>
            <person name="Barry K."/>
            <person name="Miller A.N."/>
            <person name="Grigoriev I.V."/>
            <person name="Debuchy R."/>
            <person name="Gladieux P."/>
            <person name="Thoren M.H."/>
            <person name="Johannesson H."/>
        </authorList>
    </citation>
    <scope>NUCLEOTIDE SEQUENCE</scope>
    <source>
        <strain evidence="5">SMH2532-1</strain>
    </source>
</reference>
<evidence type="ECO:0000256" key="2">
    <source>
        <dbReference type="ARBA" id="ARBA00022857"/>
    </source>
</evidence>
<dbReference type="SUPFAM" id="SSF51735">
    <property type="entry name" value="NAD(P)-binding Rossmann-fold domains"/>
    <property type="match status" value="1"/>
</dbReference>
<name>A0AA40CSP4_9PEZI</name>
<accession>A0AA40CSP4</accession>
<dbReference type="InterPro" id="IPR036291">
    <property type="entry name" value="NAD(P)-bd_dom_sf"/>
</dbReference>
<dbReference type="Gene3D" id="3.40.50.720">
    <property type="entry name" value="NAD(P)-binding Rossmann-like Domain"/>
    <property type="match status" value="1"/>
</dbReference>
<evidence type="ECO:0000313" key="6">
    <source>
        <dbReference type="Proteomes" id="UP001174936"/>
    </source>
</evidence>
<keyword evidence="3" id="KW-0560">Oxidoreductase</keyword>
<evidence type="ECO:0000256" key="1">
    <source>
        <dbReference type="ARBA" id="ARBA00005725"/>
    </source>
</evidence>
<dbReference type="AlphaFoldDB" id="A0AA40CSP4"/>
<organism evidence="5 6">
    <name type="scientific">Cercophora newfieldiana</name>
    <dbReference type="NCBI Taxonomy" id="92897"/>
    <lineage>
        <taxon>Eukaryota</taxon>
        <taxon>Fungi</taxon>
        <taxon>Dikarya</taxon>
        <taxon>Ascomycota</taxon>
        <taxon>Pezizomycotina</taxon>
        <taxon>Sordariomycetes</taxon>
        <taxon>Sordariomycetidae</taxon>
        <taxon>Sordariales</taxon>
        <taxon>Lasiosphaeriaceae</taxon>
        <taxon>Cercophora</taxon>
    </lineage>
</organism>
<dbReference type="PANTHER" id="PTHR47706:SF4">
    <property type="entry name" value="NMRA-LIKE DOMAIN-CONTAINING PROTEIN"/>
    <property type="match status" value="1"/>
</dbReference>
<dbReference type="InterPro" id="IPR008030">
    <property type="entry name" value="NmrA-like"/>
</dbReference>
<evidence type="ECO:0000313" key="5">
    <source>
        <dbReference type="EMBL" id="KAK0647978.1"/>
    </source>
</evidence>
<dbReference type="PANTHER" id="PTHR47706">
    <property type="entry name" value="NMRA-LIKE FAMILY PROTEIN"/>
    <property type="match status" value="1"/>
</dbReference>
<protein>
    <recommendedName>
        <fullName evidence="4">NmrA-like domain-containing protein</fullName>
    </recommendedName>
</protein>
<dbReference type="Proteomes" id="UP001174936">
    <property type="component" value="Unassembled WGS sequence"/>
</dbReference>
<comment type="similarity">
    <text evidence="1">Belongs to the NmrA-type oxidoreductase family. Isoflavone reductase subfamily.</text>
</comment>
<keyword evidence="2" id="KW-0521">NADP</keyword>
<dbReference type="Pfam" id="PF05368">
    <property type="entry name" value="NmrA"/>
    <property type="match status" value="1"/>
</dbReference>
<sequence>MVKIAIVGGSGGFGREIIDVLVATGKHEVLLLSRSDAPSDGAPVGVTWVKVNYESVDDLADALQGVDTVLSFIVVHMDPMNTSQKNLINAAVRAGVRRFAPSEWTAPRFDHMPWYAGKLEIREILQDLNKDKKVLEYCLFQPGMIMNYLAHPHKPGKYITSSQTPIDFTNRRIILAEGTEDARITVTAAHDLANVVAKAVEYEGEWPLVGGIQGSNLSIAEFIALGEKLHGTIEVERLNMADLEAGLVNSTWRPRIDHPTFRDSPEQAAAMEKVLLGGVLLGFAAGAFDASDDWNKLLPEYKFTGAEEFLTGV</sequence>
<keyword evidence="6" id="KW-1185">Reference proteome</keyword>
<gene>
    <name evidence="5" type="ORF">B0T16DRAFT_407537</name>
</gene>
<feature type="domain" description="NmrA-like" evidence="4">
    <location>
        <begin position="3"/>
        <end position="219"/>
    </location>
</feature>